<comment type="cofactor">
    <cofactor evidence="12">
        <name>Mn(2+)</name>
        <dbReference type="ChEBI" id="CHEBI:29035"/>
    </cofactor>
    <cofactor evidence="12">
        <name>Mg(2+)</name>
        <dbReference type="ChEBI" id="CHEBI:18420"/>
    </cofactor>
    <text evidence="12">Manganese or magnesium. Binds 1 divalent metal ion per monomer in the absence of substrate. May bind a second metal ion after substrate binding.</text>
</comment>
<comment type="function">
    <text evidence="3 13">Endonuclease that specifically degrades the RNA of RNA-DNA hybrids.</text>
</comment>
<dbReference type="Proteomes" id="UP000823634">
    <property type="component" value="Unassembled WGS sequence"/>
</dbReference>
<evidence type="ECO:0000256" key="5">
    <source>
        <dbReference type="ARBA" id="ARBA00008378"/>
    </source>
</evidence>
<dbReference type="GO" id="GO:0005737">
    <property type="term" value="C:cytoplasm"/>
    <property type="evidence" value="ECO:0007669"/>
    <property type="project" value="UniProtKB-SubCell"/>
</dbReference>
<evidence type="ECO:0000256" key="2">
    <source>
        <dbReference type="ARBA" id="ARBA00001946"/>
    </source>
</evidence>
<sequence>MARRKLSEEEANRLKGELSPFSLPSPSPHIVFFAKKGGVTYLLYSNLTLLTQGEGEIKDGRPRTCPRFKPEIGSDEVGTGDYFGPIVVTAAFVDSKGLKTIERLGVTDSKLLSDEAMLSLAPELEKSIDHESILISASRYNKAHDNGFNMNAVKAYAHNAVLLRLAKRHPNVELKIDQFCEPGVYFHYLDKAKEVAKPILFKTKGELSFPSIAAASVLSRILFLREMEKLSRELGAKIPFGAGHEVDEFAKKIVSEKGADALKAIAKISFKNTAKILGE</sequence>
<dbReference type="InterPro" id="IPR004641">
    <property type="entry name" value="RNase_HIII"/>
</dbReference>
<dbReference type="InterPro" id="IPR024567">
    <property type="entry name" value="RNase_HII/HIII_dom"/>
</dbReference>
<feature type="domain" description="RNase H type-2" evidence="14">
    <location>
        <begin position="69"/>
        <end position="279"/>
    </location>
</feature>
<evidence type="ECO:0000256" key="13">
    <source>
        <dbReference type="RuleBase" id="RU003515"/>
    </source>
</evidence>
<dbReference type="GO" id="GO:0003723">
    <property type="term" value="F:RNA binding"/>
    <property type="evidence" value="ECO:0007669"/>
    <property type="project" value="UniProtKB-UniRule"/>
</dbReference>
<evidence type="ECO:0000256" key="6">
    <source>
        <dbReference type="ARBA" id="ARBA00022490"/>
    </source>
</evidence>
<evidence type="ECO:0000259" key="14">
    <source>
        <dbReference type="PROSITE" id="PS51975"/>
    </source>
</evidence>
<dbReference type="AlphaFoldDB" id="A0A9D9DHT4"/>
<dbReference type="InterPro" id="IPR036397">
    <property type="entry name" value="RNaseH_sf"/>
</dbReference>
<gene>
    <name evidence="15" type="primary">rnhC</name>
    <name evidence="15" type="ORF">IAC61_03895</name>
</gene>
<organism evidence="15 16">
    <name type="scientific">Candidatus Alloenteromonas pullistercoris</name>
    <dbReference type="NCBI Taxonomy" id="2840785"/>
    <lineage>
        <taxon>Bacteria</taxon>
        <taxon>Bacillati</taxon>
        <taxon>Bacillota</taxon>
        <taxon>Bacillota incertae sedis</taxon>
        <taxon>Candidatus Alloenteromonas</taxon>
    </lineage>
</organism>
<evidence type="ECO:0000256" key="9">
    <source>
        <dbReference type="ARBA" id="ARBA00022759"/>
    </source>
</evidence>
<comment type="subcellular location">
    <subcellularLocation>
        <location evidence="4">Cytoplasm</location>
    </subcellularLocation>
</comment>
<dbReference type="PROSITE" id="PS51975">
    <property type="entry name" value="RNASE_H_2"/>
    <property type="match status" value="1"/>
</dbReference>
<dbReference type="SUPFAM" id="SSF53098">
    <property type="entry name" value="Ribonuclease H-like"/>
    <property type="match status" value="1"/>
</dbReference>
<keyword evidence="10 12" id="KW-0378">Hydrolase</keyword>
<dbReference type="NCBIfam" id="TIGR00716">
    <property type="entry name" value="rnhC"/>
    <property type="match status" value="1"/>
</dbReference>
<evidence type="ECO:0000256" key="12">
    <source>
        <dbReference type="PROSITE-ProRule" id="PRU01319"/>
    </source>
</evidence>
<dbReference type="GO" id="GO:0006298">
    <property type="term" value="P:mismatch repair"/>
    <property type="evidence" value="ECO:0007669"/>
    <property type="project" value="TreeGrafter"/>
</dbReference>
<reference evidence="15" key="1">
    <citation type="submission" date="2020-10" db="EMBL/GenBank/DDBJ databases">
        <authorList>
            <person name="Gilroy R."/>
        </authorList>
    </citation>
    <scope>NUCLEOTIDE SEQUENCE</scope>
    <source>
        <strain evidence="15">17113</strain>
    </source>
</reference>
<dbReference type="GO" id="GO:0046872">
    <property type="term" value="F:metal ion binding"/>
    <property type="evidence" value="ECO:0007669"/>
    <property type="project" value="UniProtKB-KW"/>
</dbReference>
<keyword evidence="7 12" id="KW-0540">Nuclease</keyword>
<evidence type="ECO:0000256" key="3">
    <source>
        <dbReference type="ARBA" id="ARBA00004065"/>
    </source>
</evidence>
<evidence type="ECO:0000256" key="10">
    <source>
        <dbReference type="ARBA" id="ARBA00022801"/>
    </source>
</evidence>
<dbReference type="GO" id="GO:0032299">
    <property type="term" value="C:ribonuclease H2 complex"/>
    <property type="evidence" value="ECO:0007669"/>
    <property type="project" value="TreeGrafter"/>
</dbReference>
<accession>A0A9D9DHT4</accession>
<proteinExistence type="inferred from homology"/>
<reference evidence="15" key="2">
    <citation type="journal article" date="2021" name="PeerJ">
        <title>Extensive microbial diversity within the chicken gut microbiome revealed by metagenomics and culture.</title>
        <authorList>
            <person name="Gilroy R."/>
            <person name="Ravi A."/>
            <person name="Getino M."/>
            <person name="Pursley I."/>
            <person name="Horton D.L."/>
            <person name="Alikhan N.F."/>
            <person name="Baker D."/>
            <person name="Gharbi K."/>
            <person name="Hall N."/>
            <person name="Watson M."/>
            <person name="Adriaenssens E.M."/>
            <person name="Foster-Nyarko E."/>
            <person name="Jarju S."/>
            <person name="Secka A."/>
            <person name="Antonio M."/>
            <person name="Oren A."/>
            <person name="Chaudhuri R.R."/>
            <person name="La Ragione R."/>
            <person name="Hildebrand F."/>
            <person name="Pallen M.J."/>
        </authorList>
    </citation>
    <scope>NUCLEOTIDE SEQUENCE</scope>
    <source>
        <strain evidence="15">17113</strain>
    </source>
</reference>
<dbReference type="PIRSF" id="PIRSF037748">
    <property type="entry name" value="RnhC"/>
    <property type="match status" value="1"/>
</dbReference>
<dbReference type="GO" id="GO:0004523">
    <property type="term" value="F:RNA-DNA hybrid ribonuclease activity"/>
    <property type="evidence" value="ECO:0007669"/>
    <property type="project" value="UniProtKB-UniRule"/>
</dbReference>
<dbReference type="PANTHER" id="PTHR10954:SF23">
    <property type="entry name" value="RIBONUCLEASE"/>
    <property type="match status" value="1"/>
</dbReference>
<comment type="similarity">
    <text evidence="5">Belongs to the RNase HII family. RnhC subfamily.</text>
</comment>
<feature type="binding site" evidence="12">
    <location>
        <position position="76"/>
    </location>
    <ligand>
        <name>a divalent metal cation</name>
        <dbReference type="ChEBI" id="CHEBI:60240"/>
    </ligand>
</feature>
<keyword evidence="9 12" id="KW-0255">Endonuclease</keyword>
<dbReference type="EMBL" id="JADINA010000025">
    <property type="protein sequence ID" value="MBO8426445.1"/>
    <property type="molecule type" value="Genomic_DNA"/>
</dbReference>
<comment type="cofactor">
    <cofactor evidence="2">
        <name>Mg(2+)</name>
        <dbReference type="ChEBI" id="CHEBI:18420"/>
    </cofactor>
</comment>
<dbReference type="InterPro" id="IPR012337">
    <property type="entry name" value="RNaseH-like_sf"/>
</dbReference>
<feature type="binding site" evidence="12">
    <location>
        <position position="177"/>
    </location>
    <ligand>
        <name>a divalent metal cation</name>
        <dbReference type="ChEBI" id="CHEBI:60240"/>
    </ligand>
</feature>
<evidence type="ECO:0000256" key="1">
    <source>
        <dbReference type="ARBA" id="ARBA00000077"/>
    </source>
</evidence>
<evidence type="ECO:0000313" key="15">
    <source>
        <dbReference type="EMBL" id="MBO8426445.1"/>
    </source>
</evidence>
<evidence type="ECO:0000256" key="11">
    <source>
        <dbReference type="ARBA" id="ARBA00022842"/>
    </source>
</evidence>
<dbReference type="Pfam" id="PF01351">
    <property type="entry name" value="RNase_HII"/>
    <property type="match status" value="1"/>
</dbReference>
<dbReference type="EC" id="3.1.26.4" evidence="13"/>
<evidence type="ECO:0000256" key="8">
    <source>
        <dbReference type="ARBA" id="ARBA00022723"/>
    </source>
</evidence>
<evidence type="ECO:0000313" key="16">
    <source>
        <dbReference type="Proteomes" id="UP000823634"/>
    </source>
</evidence>
<dbReference type="CDD" id="cd06590">
    <property type="entry name" value="RNase_HII_bacteria_HIII_like"/>
    <property type="match status" value="1"/>
</dbReference>
<dbReference type="Gene3D" id="3.30.420.10">
    <property type="entry name" value="Ribonuclease H-like superfamily/Ribonuclease H"/>
    <property type="match status" value="1"/>
</dbReference>
<keyword evidence="8 12" id="KW-0479">Metal-binding</keyword>
<keyword evidence="6" id="KW-0963">Cytoplasm</keyword>
<comment type="caution">
    <text evidence="15">The sequence shown here is derived from an EMBL/GenBank/DDBJ whole genome shotgun (WGS) entry which is preliminary data.</text>
</comment>
<comment type="catalytic activity">
    <reaction evidence="1 12 13">
        <text>Endonucleolytic cleavage to 5'-phosphomonoester.</text>
        <dbReference type="EC" id="3.1.26.4"/>
    </reaction>
</comment>
<name>A0A9D9DHT4_9FIRM</name>
<protein>
    <recommendedName>
        <fullName evidence="13">Ribonuclease</fullName>
        <ecNumber evidence="13">3.1.26.4</ecNumber>
    </recommendedName>
</protein>
<dbReference type="PANTHER" id="PTHR10954">
    <property type="entry name" value="RIBONUCLEASE H2 SUBUNIT A"/>
    <property type="match status" value="1"/>
</dbReference>
<dbReference type="InterPro" id="IPR001352">
    <property type="entry name" value="RNase_HII/HIII"/>
</dbReference>
<dbReference type="GO" id="GO:0043137">
    <property type="term" value="P:DNA replication, removal of RNA primer"/>
    <property type="evidence" value="ECO:0007669"/>
    <property type="project" value="TreeGrafter"/>
</dbReference>
<keyword evidence="11" id="KW-0460">Magnesium</keyword>
<evidence type="ECO:0000256" key="7">
    <source>
        <dbReference type="ARBA" id="ARBA00022722"/>
    </source>
</evidence>
<evidence type="ECO:0000256" key="4">
    <source>
        <dbReference type="ARBA" id="ARBA00004496"/>
    </source>
</evidence>
<feature type="binding site" evidence="12">
    <location>
        <position position="75"/>
    </location>
    <ligand>
        <name>a divalent metal cation</name>
        <dbReference type="ChEBI" id="CHEBI:60240"/>
    </ligand>
</feature>